<dbReference type="Proteomes" id="UP000621799">
    <property type="component" value="Unassembled WGS sequence"/>
</dbReference>
<protein>
    <submittedName>
        <fullName evidence="1">Uncharacterized protein</fullName>
    </submittedName>
</protein>
<dbReference type="AlphaFoldDB" id="A0A928VVT9"/>
<reference evidence="1" key="1">
    <citation type="submission" date="2020-10" db="EMBL/GenBank/DDBJ databases">
        <authorList>
            <person name="Castelo-Branco R."/>
            <person name="Eusebio N."/>
            <person name="Adriana R."/>
            <person name="Vieira A."/>
            <person name="Brugerolle De Fraissinette N."/>
            <person name="Rezende De Castro R."/>
            <person name="Schneider M.P."/>
            <person name="Vasconcelos V."/>
            <person name="Leao P.N."/>
        </authorList>
    </citation>
    <scope>NUCLEOTIDE SEQUENCE</scope>
    <source>
        <strain evidence="1">LEGE 11467</strain>
    </source>
</reference>
<name>A0A928VVT9_9CYAN</name>
<gene>
    <name evidence="1" type="ORF">IQ235_05350</name>
</gene>
<evidence type="ECO:0000313" key="2">
    <source>
        <dbReference type="Proteomes" id="UP000621799"/>
    </source>
</evidence>
<keyword evidence="2" id="KW-1185">Reference proteome</keyword>
<organism evidence="1 2">
    <name type="scientific">Zarconia navalis LEGE 11467</name>
    <dbReference type="NCBI Taxonomy" id="1828826"/>
    <lineage>
        <taxon>Bacteria</taxon>
        <taxon>Bacillati</taxon>
        <taxon>Cyanobacteriota</taxon>
        <taxon>Cyanophyceae</taxon>
        <taxon>Oscillatoriophycideae</taxon>
        <taxon>Oscillatoriales</taxon>
        <taxon>Oscillatoriales incertae sedis</taxon>
        <taxon>Zarconia</taxon>
        <taxon>Zarconia navalis</taxon>
    </lineage>
</organism>
<accession>A0A928VVT9</accession>
<comment type="caution">
    <text evidence="1">The sequence shown here is derived from an EMBL/GenBank/DDBJ whole genome shotgun (WGS) entry which is preliminary data.</text>
</comment>
<feature type="non-terminal residue" evidence="1">
    <location>
        <position position="63"/>
    </location>
</feature>
<proteinExistence type="predicted"/>
<dbReference type="RefSeq" id="WP_264320474.1">
    <property type="nucleotide sequence ID" value="NZ_JADEXN010000065.1"/>
</dbReference>
<dbReference type="EMBL" id="JADEXN010000065">
    <property type="protein sequence ID" value="MBE9040218.1"/>
    <property type="molecule type" value="Genomic_DNA"/>
</dbReference>
<evidence type="ECO:0000313" key="1">
    <source>
        <dbReference type="EMBL" id="MBE9040218.1"/>
    </source>
</evidence>
<sequence>MSSSRPATRLFEVLANTPRLLHLVWQAAPIPLLCSLGVTLAKSLLPVSELYVTKLVVDRVVSS</sequence>